<evidence type="ECO:0000256" key="3">
    <source>
        <dbReference type="ARBA" id="ARBA00022536"/>
    </source>
</evidence>
<keyword evidence="9 17" id="KW-0067">ATP-binding</keyword>
<dbReference type="SMART" id="SM00220">
    <property type="entry name" value="S_TKc"/>
    <property type="match status" value="1"/>
</dbReference>
<dbReference type="PANTHER" id="PTHR47974">
    <property type="entry name" value="OS07G0415500 PROTEIN"/>
    <property type="match status" value="1"/>
</dbReference>
<dbReference type="PROSITE" id="PS50948">
    <property type="entry name" value="PAN"/>
    <property type="match status" value="1"/>
</dbReference>
<evidence type="ECO:0000256" key="6">
    <source>
        <dbReference type="ARBA" id="ARBA00022729"/>
    </source>
</evidence>
<dbReference type="CDD" id="cd00028">
    <property type="entry name" value="B_lectin"/>
    <property type="match status" value="1"/>
</dbReference>
<dbReference type="KEGG" id="pop:18099997"/>
<dbReference type="InterPro" id="IPR036426">
    <property type="entry name" value="Bulb-type_lectin_dom_sf"/>
</dbReference>
<dbReference type="PROSITE" id="PS00108">
    <property type="entry name" value="PROTEIN_KINASE_ST"/>
    <property type="match status" value="1"/>
</dbReference>
<dbReference type="Gene3D" id="3.50.4.10">
    <property type="entry name" value="Hepatocyte Growth Factor"/>
    <property type="match status" value="1"/>
</dbReference>
<comment type="subcellular location">
    <subcellularLocation>
        <location evidence="1">Membrane</location>
        <topology evidence="1">Single-pass type I membrane protein</topology>
    </subcellularLocation>
</comment>
<feature type="transmembrane region" description="Helical" evidence="20">
    <location>
        <begin position="456"/>
        <end position="481"/>
    </location>
</feature>
<comment type="catalytic activity">
    <reaction evidence="16 17">
        <text>L-seryl-[protein] + ATP = O-phospho-L-seryl-[protein] + ADP + H(+)</text>
        <dbReference type="Rhea" id="RHEA:17989"/>
        <dbReference type="Rhea" id="RHEA-COMP:9863"/>
        <dbReference type="Rhea" id="RHEA-COMP:11604"/>
        <dbReference type="ChEBI" id="CHEBI:15378"/>
        <dbReference type="ChEBI" id="CHEBI:29999"/>
        <dbReference type="ChEBI" id="CHEBI:30616"/>
        <dbReference type="ChEBI" id="CHEBI:83421"/>
        <dbReference type="ChEBI" id="CHEBI:456216"/>
        <dbReference type="EC" id="2.7.11.1"/>
    </reaction>
</comment>
<keyword evidence="14" id="KW-0325">Glycoprotein</keyword>
<dbReference type="PROSITE" id="PS00107">
    <property type="entry name" value="PROTEIN_KINASE_ATP"/>
    <property type="match status" value="1"/>
</dbReference>
<sequence>MRSFQTSTSPKFPSFLTVFFLFLSTSYAHNFLLRGSSLSVEDDSDILVSPDKTFSCGFYGMGQNAYWFSIWFTNSKDRTVVWMANRDRPANGRGSRVSLRGDGAMVLYDVDGSIIWETNTTSTDARMAELLDTGNLVIKGPGGEILWQSFDSPTDTLLPNQLFTKSTKLIARLHGGSYASGYFNFFFDNDNVLRLKYDGPDISSIYWPIPYLKMFENGRTNYNGSRIAVYDEMGHFVSSDWFQFIASDMGLLRIRRRLTMDHDGNLRLYSLNNDTGLWVISWEALTQLCTVHGVCGRNAICVNTPEPKCSCPPGYEITEPGNWNKGCKPLFNETLFQSQQVKFVELPHVDYFGFDLNFIESISLDSCMKLCVGDYRCKAFNYKLTGERRCYTKSELFNGYQSPSFEGKIYLKLPVTVETSQLAILNGTDPICQSDELETMIGSPSMYNINTKRMRWVYLYSFASAIGFIELLFVVSGWWFLFRKHGVPALVEDGYQVLSNRFRRFTYAELKKATNNFKEELGRGGSGTVYKGILTDERVVAVKRLENMYQGEDVFWAEVSTIGKINHMNLVRMWGFCSEGKHRLLVYELMENQSLDKHLFSPKFLEWKDRFEVALGTAKGLAYLHQECLEWIIHCDVKPGNILLDSEFEPKIADFGLAKLSQRGSDSSVFSRIRGTKGYMAPEWATNLPITAKVDVYSYGVVILELVKGIPLSNWGIEGGEEHESDLTRFVRMVKSKIQCGEDSWIEEIVDPRLNGQFSRNQATTIVQLGISCVEEDRNKRPTMDLAIQALLECQD</sequence>
<name>U5G9S9_POPTR</name>
<evidence type="ECO:0000259" key="24">
    <source>
        <dbReference type="PROSITE" id="PS50927"/>
    </source>
</evidence>
<dbReference type="OMA" id="QDNHPAY"/>
<dbReference type="Gene3D" id="3.30.200.20">
    <property type="entry name" value="Phosphorylase Kinase, domain 1"/>
    <property type="match status" value="1"/>
</dbReference>
<keyword evidence="5 20" id="KW-0812">Transmembrane</keyword>
<dbReference type="FunFam" id="1.10.510.10:FF:000302">
    <property type="entry name" value="Serine/threonine-protein kinase"/>
    <property type="match status" value="1"/>
</dbReference>
<dbReference type="InterPro" id="IPR001480">
    <property type="entry name" value="Bulb-type_lectin_dom"/>
</dbReference>
<evidence type="ECO:0000313" key="26">
    <source>
        <dbReference type="EMBL" id="PNT30636.1"/>
    </source>
</evidence>
<evidence type="ECO:0000256" key="12">
    <source>
        <dbReference type="ARBA" id="ARBA00023157"/>
    </source>
</evidence>
<feature type="domain" description="Apple" evidence="25">
    <location>
        <begin position="327"/>
        <end position="415"/>
    </location>
</feature>
<reference evidence="26 27" key="1">
    <citation type="journal article" date="2006" name="Science">
        <title>The genome of black cottonwood, Populus trichocarpa (Torr. &amp; Gray).</title>
        <authorList>
            <person name="Tuskan G.A."/>
            <person name="Difazio S."/>
            <person name="Jansson S."/>
            <person name="Bohlmann J."/>
            <person name="Grigoriev I."/>
            <person name="Hellsten U."/>
            <person name="Putnam N."/>
            <person name="Ralph S."/>
            <person name="Rombauts S."/>
            <person name="Salamov A."/>
            <person name="Schein J."/>
            <person name="Sterck L."/>
            <person name="Aerts A."/>
            <person name="Bhalerao R.R."/>
            <person name="Bhalerao R.P."/>
            <person name="Blaudez D."/>
            <person name="Boerjan W."/>
            <person name="Brun A."/>
            <person name="Brunner A."/>
            <person name="Busov V."/>
            <person name="Campbell M."/>
            <person name="Carlson J."/>
            <person name="Chalot M."/>
            <person name="Chapman J."/>
            <person name="Chen G.L."/>
            <person name="Cooper D."/>
            <person name="Coutinho P.M."/>
            <person name="Couturier J."/>
            <person name="Covert S."/>
            <person name="Cronk Q."/>
            <person name="Cunningham R."/>
            <person name="Davis J."/>
            <person name="Degroeve S."/>
            <person name="Dejardin A."/>
            <person name="Depamphilis C."/>
            <person name="Detter J."/>
            <person name="Dirks B."/>
            <person name="Dubchak I."/>
            <person name="Duplessis S."/>
            <person name="Ehlting J."/>
            <person name="Ellis B."/>
            <person name="Gendler K."/>
            <person name="Goodstein D."/>
            <person name="Gribskov M."/>
            <person name="Grimwood J."/>
            <person name="Groover A."/>
            <person name="Gunter L."/>
            <person name="Hamberger B."/>
            <person name="Heinze B."/>
            <person name="Helariutta Y."/>
            <person name="Henrissat B."/>
            <person name="Holligan D."/>
            <person name="Holt R."/>
            <person name="Huang W."/>
            <person name="Islam-Faridi N."/>
            <person name="Jones S."/>
            <person name="Jones-Rhoades M."/>
            <person name="Jorgensen R."/>
            <person name="Joshi C."/>
            <person name="Kangasjarvi J."/>
            <person name="Karlsson J."/>
            <person name="Kelleher C."/>
            <person name="Kirkpatrick R."/>
            <person name="Kirst M."/>
            <person name="Kohler A."/>
            <person name="Kalluri U."/>
            <person name="Larimer F."/>
            <person name="Leebens-Mack J."/>
            <person name="Leple J.C."/>
            <person name="Locascio P."/>
            <person name="Lou Y."/>
            <person name="Lucas S."/>
            <person name="Martin F."/>
            <person name="Montanini B."/>
            <person name="Napoli C."/>
            <person name="Nelson D.R."/>
            <person name="Nelson C."/>
            <person name="Nieminen K."/>
            <person name="Nilsson O."/>
            <person name="Pereda V."/>
            <person name="Peter G."/>
            <person name="Philippe R."/>
            <person name="Pilate G."/>
            <person name="Poliakov A."/>
            <person name="Razumovskaya J."/>
            <person name="Richardson P."/>
            <person name="Rinaldi C."/>
            <person name="Ritland K."/>
            <person name="Rouze P."/>
            <person name="Ryaboy D."/>
            <person name="Schmutz J."/>
            <person name="Schrader J."/>
            <person name="Segerman B."/>
            <person name="Shin H."/>
            <person name="Siddiqui A."/>
            <person name="Sterky F."/>
            <person name="Terry A."/>
            <person name="Tsai C.J."/>
            <person name="Uberbacher E."/>
            <person name="Unneberg P."/>
            <person name="Vahala J."/>
            <person name="Wall K."/>
            <person name="Wessler S."/>
            <person name="Yang G."/>
            <person name="Yin T."/>
            <person name="Douglas C."/>
            <person name="Marra M."/>
            <person name="Sandberg G."/>
            <person name="Van de Peer Y."/>
            <person name="Rokhsar D."/>
        </authorList>
    </citation>
    <scope>NUCLEOTIDE SEQUENCE [LARGE SCALE GENOMIC DNA]</scope>
    <source>
        <strain evidence="27">cv. Nisqually</strain>
    </source>
</reference>
<evidence type="ECO:0000256" key="2">
    <source>
        <dbReference type="ARBA" id="ARBA00022527"/>
    </source>
</evidence>
<dbReference type="FunFam" id="3.30.200.20:FF:000059">
    <property type="entry name" value="S-receptor-like serine/threonine-protein kinase"/>
    <property type="match status" value="1"/>
</dbReference>
<keyword evidence="10 20" id="KW-1133">Transmembrane helix</keyword>
<evidence type="ECO:0000256" key="5">
    <source>
        <dbReference type="ARBA" id="ARBA00022692"/>
    </source>
</evidence>
<evidence type="ECO:0000259" key="25">
    <source>
        <dbReference type="PROSITE" id="PS50948"/>
    </source>
</evidence>
<dbReference type="CDD" id="cd01098">
    <property type="entry name" value="PAN_AP_plant"/>
    <property type="match status" value="1"/>
</dbReference>
<comment type="catalytic activity">
    <reaction evidence="15 17">
        <text>L-threonyl-[protein] + ATP = O-phospho-L-threonyl-[protein] + ADP + H(+)</text>
        <dbReference type="Rhea" id="RHEA:46608"/>
        <dbReference type="Rhea" id="RHEA-COMP:11060"/>
        <dbReference type="Rhea" id="RHEA-COMP:11605"/>
        <dbReference type="ChEBI" id="CHEBI:15378"/>
        <dbReference type="ChEBI" id="CHEBI:30013"/>
        <dbReference type="ChEBI" id="CHEBI:30616"/>
        <dbReference type="ChEBI" id="CHEBI:61977"/>
        <dbReference type="ChEBI" id="CHEBI:456216"/>
        <dbReference type="EC" id="2.7.11.1"/>
    </reaction>
</comment>
<keyword evidence="4 17" id="KW-0808">Transferase</keyword>
<evidence type="ECO:0000259" key="22">
    <source>
        <dbReference type="PROSITE" id="PS50011"/>
    </source>
</evidence>
<dbReference type="SMR" id="U5G9S9"/>
<dbReference type="InterPro" id="IPR000719">
    <property type="entry name" value="Prot_kinase_dom"/>
</dbReference>
<evidence type="ECO:0000256" key="16">
    <source>
        <dbReference type="ARBA" id="ARBA00048679"/>
    </source>
</evidence>
<evidence type="ECO:0000256" key="21">
    <source>
        <dbReference type="SAM" id="SignalP"/>
    </source>
</evidence>
<dbReference type="GO" id="GO:0004674">
    <property type="term" value="F:protein serine/threonine kinase activity"/>
    <property type="evidence" value="ECO:0007669"/>
    <property type="project" value="UniProtKB-KW"/>
</dbReference>
<keyword evidence="6 21" id="KW-0732">Signal</keyword>
<dbReference type="InterPro" id="IPR000858">
    <property type="entry name" value="S_locus_glycoprot_dom"/>
</dbReference>
<evidence type="ECO:0000256" key="7">
    <source>
        <dbReference type="ARBA" id="ARBA00022741"/>
    </source>
</evidence>
<dbReference type="GO" id="GO:0106310">
    <property type="term" value="F:protein serine kinase activity"/>
    <property type="evidence" value="ECO:0007669"/>
    <property type="project" value="RHEA"/>
</dbReference>
<dbReference type="EMBL" id="CM009295">
    <property type="protein sequence ID" value="PNT30636.1"/>
    <property type="molecule type" value="Genomic_DNA"/>
</dbReference>
<feature type="chain" id="PRO_5030178287" description="Receptor-like serine/threonine-protein kinase" evidence="21">
    <location>
        <begin position="29"/>
        <end position="796"/>
    </location>
</feature>
<dbReference type="Pfam" id="PF00954">
    <property type="entry name" value="S_locus_glycop"/>
    <property type="match status" value="1"/>
</dbReference>
<feature type="signal peptide" evidence="21">
    <location>
        <begin position="1"/>
        <end position="28"/>
    </location>
</feature>
<dbReference type="InterPro" id="IPR017441">
    <property type="entry name" value="Protein_kinase_ATP_BS"/>
</dbReference>
<keyword evidence="11 20" id="KW-0472">Membrane</keyword>
<dbReference type="InterPro" id="IPR003609">
    <property type="entry name" value="Pan_app"/>
</dbReference>
<dbReference type="PROSITE" id="PS50927">
    <property type="entry name" value="BULB_LECTIN"/>
    <property type="match status" value="1"/>
</dbReference>
<dbReference type="EC" id="2.7.11.1" evidence="17"/>
<keyword evidence="3 18" id="KW-0245">EGF-like domain</keyword>
<evidence type="ECO:0000256" key="18">
    <source>
        <dbReference type="PROSITE-ProRule" id="PRU00076"/>
    </source>
</evidence>
<dbReference type="STRING" id="3694.U5G9S9"/>
<dbReference type="InterPro" id="IPR008271">
    <property type="entry name" value="Ser/Thr_kinase_AS"/>
</dbReference>
<comment type="similarity">
    <text evidence="17">Belongs to the protein kinase superfamily. Ser/Thr protein kinase family.</text>
</comment>
<dbReference type="GO" id="GO:0048544">
    <property type="term" value="P:recognition of pollen"/>
    <property type="evidence" value="ECO:0007669"/>
    <property type="project" value="InterPro"/>
</dbReference>
<dbReference type="PIRSF" id="PIRSF000641">
    <property type="entry name" value="SRK"/>
    <property type="match status" value="1"/>
</dbReference>
<keyword evidence="27" id="KW-1185">Reference proteome</keyword>
<evidence type="ECO:0000256" key="8">
    <source>
        <dbReference type="ARBA" id="ARBA00022777"/>
    </source>
</evidence>
<gene>
    <name evidence="26" type="ORF">POPTR_006G091400</name>
</gene>
<dbReference type="CDD" id="cd14066">
    <property type="entry name" value="STKc_IRAK"/>
    <property type="match status" value="1"/>
</dbReference>
<dbReference type="PROSITE" id="PS50011">
    <property type="entry name" value="PROTEIN_KINASE_DOM"/>
    <property type="match status" value="1"/>
</dbReference>
<dbReference type="AlphaFoldDB" id="U5G9S9"/>
<evidence type="ECO:0000256" key="9">
    <source>
        <dbReference type="ARBA" id="ARBA00022840"/>
    </source>
</evidence>
<dbReference type="PROSITE" id="PS50026">
    <property type="entry name" value="EGF_3"/>
    <property type="match status" value="1"/>
</dbReference>
<dbReference type="Gene3D" id="2.10.25.10">
    <property type="entry name" value="Laminin"/>
    <property type="match status" value="1"/>
</dbReference>
<evidence type="ECO:0000256" key="14">
    <source>
        <dbReference type="ARBA" id="ARBA00023180"/>
    </source>
</evidence>
<evidence type="ECO:0000256" key="17">
    <source>
        <dbReference type="PIRNR" id="PIRNR000641"/>
    </source>
</evidence>
<dbReference type="Proteomes" id="UP000006729">
    <property type="component" value="Chromosome 6"/>
</dbReference>
<evidence type="ECO:0000259" key="23">
    <source>
        <dbReference type="PROSITE" id="PS50026"/>
    </source>
</evidence>
<dbReference type="SUPFAM" id="SSF51110">
    <property type="entry name" value="alpha-D-mannose-specific plant lectins"/>
    <property type="match status" value="1"/>
</dbReference>
<dbReference type="FunFam" id="2.90.10.10:FF:000007">
    <property type="entry name" value="Serine/threonine-protein kinase"/>
    <property type="match status" value="1"/>
</dbReference>
<dbReference type="CDD" id="cd00053">
    <property type="entry name" value="EGF"/>
    <property type="match status" value="1"/>
</dbReference>
<dbReference type="eggNOG" id="ENOG502QRH4">
    <property type="taxonomic scope" value="Eukaryota"/>
</dbReference>
<dbReference type="Pfam" id="PF00069">
    <property type="entry name" value="Pkinase"/>
    <property type="match status" value="1"/>
</dbReference>
<dbReference type="GO" id="GO:0016020">
    <property type="term" value="C:membrane"/>
    <property type="evidence" value="ECO:0007669"/>
    <property type="project" value="UniProtKB-SubCell"/>
</dbReference>
<protein>
    <recommendedName>
        <fullName evidence="17">Receptor-like serine/threonine-protein kinase</fullName>
        <ecNumber evidence="17">2.7.11.1</ecNumber>
    </recommendedName>
</protein>
<feature type="domain" description="EGF-like" evidence="23">
    <location>
        <begin position="285"/>
        <end position="321"/>
    </location>
</feature>
<dbReference type="SMART" id="SM00473">
    <property type="entry name" value="PAN_AP"/>
    <property type="match status" value="1"/>
</dbReference>
<evidence type="ECO:0000256" key="20">
    <source>
        <dbReference type="SAM" id="Phobius"/>
    </source>
</evidence>
<evidence type="ECO:0000313" key="27">
    <source>
        <dbReference type="Proteomes" id="UP000006729"/>
    </source>
</evidence>
<comment type="caution">
    <text evidence="18">Lacks conserved residue(s) required for the propagation of feature annotation.</text>
</comment>
<feature type="domain" description="Bulb-type lectin" evidence="24">
    <location>
        <begin position="23"/>
        <end position="151"/>
    </location>
</feature>
<dbReference type="Gene3D" id="2.90.10.10">
    <property type="entry name" value="Bulb-type lectin domain"/>
    <property type="match status" value="1"/>
</dbReference>
<feature type="domain" description="Protein kinase" evidence="22">
    <location>
        <begin position="515"/>
        <end position="796"/>
    </location>
</feature>
<dbReference type="Pfam" id="PF00024">
    <property type="entry name" value="PAN_1"/>
    <property type="match status" value="1"/>
</dbReference>
<evidence type="ECO:0000256" key="1">
    <source>
        <dbReference type="ARBA" id="ARBA00004479"/>
    </source>
</evidence>
<keyword evidence="2 17" id="KW-0723">Serine/threonine-protein kinase</keyword>
<dbReference type="InParanoid" id="U5G9S9"/>
<evidence type="ECO:0000256" key="19">
    <source>
        <dbReference type="PROSITE-ProRule" id="PRU10141"/>
    </source>
</evidence>
<keyword evidence="12" id="KW-1015">Disulfide bond</keyword>
<keyword evidence="7 17" id="KW-0547">Nucleotide-binding</keyword>
<evidence type="ECO:0000256" key="13">
    <source>
        <dbReference type="ARBA" id="ARBA00023170"/>
    </source>
</evidence>
<keyword evidence="8 17" id="KW-0418">Kinase</keyword>
<dbReference type="InterPro" id="IPR024171">
    <property type="entry name" value="SRK-like_kinase"/>
</dbReference>
<dbReference type="OrthoDB" id="619632at2759"/>
<dbReference type="GO" id="GO:0005524">
    <property type="term" value="F:ATP binding"/>
    <property type="evidence" value="ECO:0007669"/>
    <property type="project" value="UniProtKB-UniRule"/>
</dbReference>
<dbReference type="SUPFAM" id="SSF56112">
    <property type="entry name" value="Protein kinase-like (PK-like)"/>
    <property type="match status" value="1"/>
</dbReference>
<dbReference type="PANTHER" id="PTHR47974:SF4">
    <property type="entry name" value="RECEPTOR-LIKE SERINE_THREONINE-PROTEIN KINASE"/>
    <property type="match status" value="1"/>
</dbReference>
<feature type="binding site" evidence="19">
    <location>
        <position position="543"/>
    </location>
    <ligand>
        <name>ATP</name>
        <dbReference type="ChEBI" id="CHEBI:30616"/>
    </ligand>
</feature>
<evidence type="ECO:0000256" key="10">
    <source>
        <dbReference type="ARBA" id="ARBA00022989"/>
    </source>
</evidence>
<dbReference type="SMART" id="SM00108">
    <property type="entry name" value="B_lectin"/>
    <property type="match status" value="1"/>
</dbReference>
<organism evidence="26 27">
    <name type="scientific">Populus trichocarpa</name>
    <name type="common">Western balsam poplar</name>
    <name type="synonym">Populus balsamifera subsp. trichocarpa</name>
    <dbReference type="NCBI Taxonomy" id="3694"/>
    <lineage>
        <taxon>Eukaryota</taxon>
        <taxon>Viridiplantae</taxon>
        <taxon>Streptophyta</taxon>
        <taxon>Embryophyta</taxon>
        <taxon>Tracheophyta</taxon>
        <taxon>Spermatophyta</taxon>
        <taxon>Magnoliopsida</taxon>
        <taxon>eudicotyledons</taxon>
        <taxon>Gunneridae</taxon>
        <taxon>Pentapetalae</taxon>
        <taxon>rosids</taxon>
        <taxon>fabids</taxon>
        <taxon>Malpighiales</taxon>
        <taxon>Salicaceae</taxon>
        <taxon>Saliceae</taxon>
        <taxon>Populus</taxon>
    </lineage>
</organism>
<accession>U5G9S9</accession>
<evidence type="ECO:0000256" key="4">
    <source>
        <dbReference type="ARBA" id="ARBA00022679"/>
    </source>
</evidence>
<dbReference type="InterPro" id="IPR011009">
    <property type="entry name" value="Kinase-like_dom_sf"/>
</dbReference>
<dbReference type="Gramene" id="Potri.006G091400.1.v4.1">
    <property type="protein sequence ID" value="Potri.006G091400.1.v4.1"/>
    <property type="gene ID" value="Potri.006G091400.v4.1"/>
</dbReference>
<proteinExistence type="inferred from homology"/>
<dbReference type="GO" id="GO:0004672">
    <property type="term" value="F:protein kinase activity"/>
    <property type="evidence" value="ECO:0000318"/>
    <property type="project" value="GO_Central"/>
</dbReference>
<dbReference type="InterPro" id="IPR000742">
    <property type="entry name" value="EGF"/>
</dbReference>
<keyword evidence="13" id="KW-0675">Receptor</keyword>
<dbReference type="Pfam" id="PF01453">
    <property type="entry name" value="B_lectin"/>
    <property type="match status" value="1"/>
</dbReference>
<dbReference type="Gene3D" id="1.10.510.10">
    <property type="entry name" value="Transferase(Phosphotransferase) domain 1"/>
    <property type="match status" value="1"/>
</dbReference>
<evidence type="ECO:0000256" key="11">
    <source>
        <dbReference type="ARBA" id="ARBA00023136"/>
    </source>
</evidence>
<evidence type="ECO:0000256" key="15">
    <source>
        <dbReference type="ARBA" id="ARBA00047899"/>
    </source>
</evidence>